<dbReference type="SUPFAM" id="SSF56529">
    <property type="entry name" value="FAH"/>
    <property type="match status" value="1"/>
</dbReference>
<dbReference type="InterPro" id="IPR036663">
    <property type="entry name" value="Fumarylacetoacetase_C_sf"/>
</dbReference>
<dbReference type="GO" id="GO:0006107">
    <property type="term" value="P:oxaloacetate metabolic process"/>
    <property type="evidence" value="ECO:0007669"/>
    <property type="project" value="UniProtKB-ARBA"/>
</dbReference>
<comment type="caution">
    <text evidence="4">The sequence shown here is derived from an EMBL/GenBank/DDBJ whole genome shotgun (WGS) entry which is preliminary data.</text>
</comment>
<dbReference type="GO" id="GO:0050163">
    <property type="term" value="F:oxaloacetate tautomerase activity"/>
    <property type="evidence" value="ECO:0007669"/>
    <property type="project" value="UniProtKB-ARBA"/>
</dbReference>
<evidence type="ECO:0000313" key="4">
    <source>
        <dbReference type="EMBL" id="RFU28669.1"/>
    </source>
</evidence>
<dbReference type="AlphaFoldDB" id="A0A3E2H5L9"/>
<feature type="non-terminal residue" evidence="4">
    <location>
        <position position="284"/>
    </location>
</feature>
<reference evidence="4 5" key="1">
    <citation type="submission" date="2018-05" db="EMBL/GenBank/DDBJ databases">
        <title>Draft genome sequence of Scytalidium lignicola DSM 105466, a ubiquitous saprotrophic fungus.</title>
        <authorList>
            <person name="Buettner E."/>
            <person name="Gebauer A.M."/>
            <person name="Hofrichter M."/>
            <person name="Liers C."/>
            <person name="Kellner H."/>
        </authorList>
    </citation>
    <scope>NUCLEOTIDE SEQUENCE [LARGE SCALE GENOMIC DNA]</scope>
    <source>
        <strain evidence="4 5">DSM 105466</strain>
    </source>
</reference>
<organism evidence="4 5">
    <name type="scientific">Scytalidium lignicola</name>
    <name type="common">Hyphomycete</name>
    <dbReference type="NCBI Taxonomy" id="5539"/>
    <lineage>
        <taxon>Eukaryota</taxon>
        <taxon>Fungi</taxon>
        <taxon>Dikarya</taxon>
        <taxon>Ascomycota</taxon>
        <taxon>Pezizomycotina</taxon>
        <taxon>Leotiomycetes</taxon>
        <taxon>Leotiomycetes incertae sedis</taxon>
        <taxon>Scytalidium</taxon>
    </lineage>
</organism>
<sequence length="284" mass="31534">MAKFQRLVRFEDPEGTVHYGEIDTTGNLSDELVGLEVATYEGSTPWSDDFILTEKRAKIAKVLCPVPYTPIVVGIGINYKSHAIEGGFVIPDYPVVFTKFADCLAGPYEDIPIHKEALHLDYEGEFCIIISKTCKNLTESDNPLDYVLGYTVGNDVSSRFWQTDPKRSGNQNCYPKSFDKFAPIGPVICSPDVIPDPSKLTLRTKVNDVEKQKTGLDELIFDVGTILRHLTRGMTLREGTVIMTGTPNGVAVFAKPPAWLQDGDVVEVEIDGIGRIKNRMVFEK</sequence>
<dbReference type="InterPro" id="IPR011234">
    <property type="entry name" value="Fumarylacetoacetase-like_C"/>
</dbReference>
<feature type="non-terminal residue" evidence="4">
    <location>
        <position position="1"/>
    </location>
</feature>
<evidence type="ECO:0000259" key="3">
    <source>
        <dbReference type="Pfam" id="PF01557"/>
    </source>
</evidence>
<keyword evidence="5" id="KW-1185">Reference proteome</keyword>
<dbReference type="EMBL" id="NCSJ02000155">
    <property type="protein sequence ID" value="RFU28669.1"/>
    <property type="molecule type" value="Genomic_DNA"/>
</dbReference>
<accession>A0A3E2H5L9</accession>
<evidence type="ECO:0000256" key="1">
    <source>
        <dbReference type="ARBA" id="ARBA00010211"/>
    </source>
</evidence>
<proteinExistence type="inferred from homology"/>
<dbReference type="Proteomes" id="UP000258309">
    <property type="component" value="Unassembled WGS sequence"/>
</dbReference>
<dbReference type="OMA" id="RHMLFKV"/>
<keyword evidence="2" id="KW-0479">Metal-binding</keyword>
<dbReference type="GO" id="GO:0046872">
    <property type="term" value="F:metal ion binding"/>
    <property type="evidence" value="ECO:0007669"/>
    <property type="project" value="UniProtKB-KW"/>
</dbReference>
<dbReference type="Pfam" id="PF01557">
    <property type="entry name" value="FAA_hydrolase"/>
    <property type="match status" value="1"/>
</dbReference>
<feature type="domain" description="Fumarylacetoacetase-like C-terminal" evidence="3">
    <location>
        <begin position="72"/>
        <end position="280"/>
    </location>
</feature>
<dbReference type="FunFam" id="3.90.850.10:FF:000002">
    <property type="entry name" value="2-hydroxyhepta-2,4-diene-1,7-dioate isomerase"/>
    <property type="match status" value="1"/>
</dbReference>
<protein>
    <recommendedName>
        <fullName evidence="3">Fumarylacetoacetase-like C-terminal domain-containing protein</fullName>
    </recommendedName>
</protein>
<dbReference type="STRING" id="5539.A0A3E2H5L9"/>
<name>A0A3E2H5L9_SCYLI</name>
<evidence type="ECO:0000256" key="2">
    <source>
        <dbReference type="ARBA" id="ARBA00022723"/>
    </source>
</evidence>
<dbReference type="OrthoDB" id="411064at2759"/>
<dbReference type="PANTHER" id="PTHR11820">
    <property type="entry name" value="ACYLPYRUVASE"/>
    <property type="match status" value="1"/>
</dbReference>
<gene>
    <name evidence="4" type="ORF">B7463_g7681</name>
</gene>
<evidence type="ECO:0000313" key="5">
    <source>
        <dbReference type="Proteomes" id="UP000258309"/>
    </source>
</evidence>
<comment type="similarity">
    <text evidence="1">Belongs to the FAH family.</text>
</comment>
<dbReference type="Gene3D" id="3.90.850.10">
    <property type="entry name" value="Fumarylacetoacetase-like, C-terminal domain"/>
    <property type="match status" value="1"/>
</dbReference>